<dbReference type="EMBL" id="JARKIB010000025">
    <property type="protein sequence ID" value="KAJ7765784.1"/>
    <property type="molecule type" value="Genomic_DNA"/>
</dbReference>
<evidence type="ECO:0000313" key="3">
    <source>
        <dbReference type="Proteomes" id="UP001215598"/>
    </source>
</evidence>
<evidence type="ECO:0000313" key="2">
    <source>
        <dbReference type="EMBL" id="KAJ7765784.1"/>
    </source>
</evidence>
<dbReference type="AlphaFoldDB" id="A0AAD7JIV4"/>
<reference evidence="2" key="1">
    <citation type="submission" date="2023-03" db="EMBL/GenBank/DDBJ databases">
        <title>Massive genome expansion in bonnet fungi (Mycena s.s.) driven by repeated elements and novel gene families across ecological guilds.</title>
        <authorList>
            <consortium name="Lawrence Berkeley National Laboratory"/>
            <person name="Harder C.B."/>
            <person name="Miyauchi S."/>
            <person name="Viragh M."/>
            <person name="Kuo A."/>
            <person name="Thoen E."/>
            <person name="Andreopoulos B."/>
            <person name="Lu D."/>
            <person name="Skrede I."/>
            <person name="Drula E."/>
            <person name="Henrissat B."/>
            <person name="Morin E."/>
            <person name="Kohler A."/>
            <person name="Barry K."/>
            <person name="LaButti K."/>
            <person name="Morin E."/>
            <person name="Salamov A."/>
            <person name="Lipzen A."/>
            <person name="Mereny Z."/>
            <person name="Hegedus B."/>
            <person name="Baldrian P."/>
            <person name="Stursova M."/>
            <person name="Weitz H."/>
            <person name="Taylor A."/>
            <person name="Grigoriev I.V."/>
            <person name="Nagy L.G."/>
            <person name="Martin F."/>
            <person name="Kauserud H."/>
        </authorList>
    </citation>
    <scope>NUCLEOTIDE SEQUENCE</scope>
    <source>
        <strain evidence="2">CBHHK182m</strain>
    </source>
</reference>
<feature type="region of interest" description="Disordered" evidence="1">
    <location>
        <begin position="106"/>
        <end position="128"/>
    </location>
</feature>
<name>A0AAD7JIV4_9AGAR</name>
<dbReference type="Proteomes" id="UP001215598">
    <property type="component" value="Unassembled WGS sequence"/>
</dbReference>
<accession>A0AAD7JIV4</accession>
<comment type="caution">
    <text evidence="2">The sequence shown here is derived from an EMBL/GenBank/DDBJ whole genome shotgun (WGS) entry which is preliminary data.</text>
</comment>
<gene>
    <name evidence="2" type="ORF">B0H16DRAFT_1454326</name>
</gene>
<proteinExistence type="predicted"/>
<protein>
    <submittedName>
        <fullName evidence="2">Uncharacterized protein</fullName>
    </submittedName>
</protein>
<evidence type="ECO:0000256" key="1">
    <source>
        <dbReference type="SAM" id="MobiDB-lite"/>
    </source>
</evidence>
<sequence length="242" mass="26789">MPLDGDEMGNKYPWSTQHCIQTTGNLRAEESRGTVMTSFWCINQSTMLMGDFCAASDGGNERTVSGVDLSQLCRIQDQITGGPMRRQKILAPNRMAAEQLVMSGEPRPCQDRRHAGGGRKRSKFSQHRRAEAVHVVQPGGVKNPASEYLECPEGRYGSYSRFLRARETDTGGARKSVRKSAVYAPWTIGAAGRHGEQDLFPRDNWEIRAATSFRMVASTSSGRMAMAGREILVRCRSRTACP</sequence>
<organism evidence="2 3">
    <name type="scientific">Mycena metata</name>
    <dbReference type="NCBI Taxonomy" id="1033252"/>
    <lineage>
        <taxon>Eukaryota</taxon>
        <taxon>Fungi</taxon>
        <taxon>Dikarya</taxon>
        <taxon>Basidiomycota</taxon>
        <taxon>Agaricomycotina</taxon>
        <taxon>Agaricomycetes</taxon>
        <taxon>Agaricomycetidae</taxon>
        <taxon>Agaricales</taxon>
        <taxon>Marasmiineae</taxon>
        <taxon>Mycenaceae</taxon>
        <taxon>Mycena</taxon>
    </lineage>
</organism>
<feature type="compositionally biased region" description="Basic residues" evidence="1">
    <location>
        <begin position="115"/>
        <end position="127"/>
    </location>
</feature>
<keyword evidence="3" id="KW-1185">Reference proteome</keyword>